<dbReference type="SUPFAM" id="SSF54106">
    <property type="entry name" value="LysM domain"/>
    <property type="match status" value="2"/>
</dbReference>
<feature type="compositionally biased region" description="Basic and acidic residues" evidence="1">
    <location>
        <begin position="260"/>
        <end position="273"/>
    </location>
</feature>
<dbReference type="Proteomes" id="UP000606008">
    <property type="component" value="Unassembled WGS sequence"/>
</dbReference>
<feature type="compositionally biased region" description="Low complexity" evidence="1">
    <location>
        <begin position="214"/>
        <end position="226"/>
    </location>
</feature>
<evidence type="ECO:0000256" key="2">
    <source>
        <dbReference type="SAM" id="SignalP"/>
    </source>
</evidence>
<evidence type="ECO:0000259" key="3">
    <source>
        <dbReference type="PROSITE" id="PS51782"/>
    </source>
</evidence>
<evidence type="ECO:0000313" key="5">
    <source>
        <dbReference type="Proteomes" id="UP000606008"/>
    </source>
</evidence>
<dbReference type="Gene3D" id="2.40.40.10">
    <property type="entry name" value="RlpA-like domain"/>
    <property type="match status" value="1"/>
</dbReference>
<dbReference type="CDD" id="cd00118">
    <property type="entry name" value="LysM"/>
    <property type="match status" value="2"/>
</dbReference>
<dbReference type="InterPro" id="IPR036779">
    <property type="entry name" value="LysM_dom_sf"/>
</dbReference>
<sequence>MNRLVTAAIPAILLLTQATVAAPIYPASLVDSVGVERRDGKRFALHRVDQGQTLYAVARRYNSTVDAIKSANPDLVDNTLRYDQLLRVPLSAPVADASLSRREQREAEKALKKEEKEKQKATKAAEEEADKVATKQEQKPTARPEKSLEKPARTAAAATNGVHVVESGQTLYSLAVRYSVTMADLRRWNELGADGIQVGQSLIVSEKAYEAKRNTNGATTSTTANKTKPKPTEPEPVKLEAKPIITPEPVATPGTKPKPKVAESKPADTRAAENDPAPVTTKGNVKSEIGFAELINGNDASTKYLALHRSAPVGTLVQVRNDITNQSLYVKVIGKLPDTGINNQVLIRLSGRAFEKLSPNGQRFRAEVSYSN</sequence>
<reference evidence="5" key="2">
    <citation type="submission" date="2023-07" db="EMBL/GenBank/DDBJ databases">
        <authorList>
            <person name="Jung D.-H."/>
        </authorList>
    </citation>
    <scope>NUCLEOTIDE SEQUENCE [LARGE SCALE GENOMIC DNA]</scope>
    <source>
        <strain evidence="5">JA-25</strain>
    </source>
</reference>
<feature type="domain" description="LysM" evidence="3">
    <location>
        <begin position="44"/>
        <end position="88"/>
    </location>
</feature>
<dbReference type="InterPro" id="IPR018392">
    <property type="entry name" value="LysM"/>
</dbReference>
<proteinExistence type="predicted"/>
<dbReference type="PANTHER" id="PTHR33734:SF22">
    <property type="entry name" value="MEMBRANE-BOUND LYTIC MUREIN TRANSGLYCOSYLASE D"/>
    <property type="match status" value="1"/>
</dbReference>
<gene>
    <name evidence="4" type="ORF">F7231_11920</name>
</gene>
<organism evidence="4 5">
    <name type="scientific">Fibrivirga algicola</name>
    <dbReference type="NCBI Taxonomy" id="2950420"/>
    <lineage>
        <taxon>Bacteria</taxon>
        <taxon>Pseudomonadati</taxon>
        <taxon>Bacteroidota</taxon>
        <taxon>Cytophagia</taxon>
        <taxon>Cytophagales</taxon>
        <taxon>Spirosomataceae</taxon>
        <taxon>Fibrivirga</taxon>
    </lineage>
</organism>
<keyword evidence="2" id="KW-0732">Signal</keyword>
<comment type="caution">
    <text evidence="4">The sequence shown here is derived from an EMBL/GenBank/DDBJ whole genome shotgun (WGS) entry which is preliminary data.</text>
</comment>
<keyword evidence="5" id="KW-1185">Reference proteome</keyword>
<dbReference type="PROSITE" id="PS51782">
    <property type="entry name" value="LYSM"/>
    <property type="match status" value="2"/>
</dbReference>
<dbReference type="EMBL" id="WAEL01000004">
    <property type="protein sequence ID" value="NID10878.1"/>
    <property type="molecule type" value="Genomic_DNA"/>
</dbReference>
<dbReference type="PANTHER" id="PTHR33734">
    <property type="entry name" value="LYSM DOMAIN-CONTAINING GPI-ANCHORED PROTEIN 2"/>
    <property type="match status" value="1"/>
</dbReference>
<feature type="domain" description="LysM" evidence="3">
    <location>
        <begin position="161"/>
        <end position="204"/>
    </location>
</feature>
<dbReference type="Gene3D" id="3.10.350.10">
    <property type="entry name" value="LysM domain"/>
    <property type="match status" value="2"/>
</dbReference>
<name>A0ABX0QJQ6_9BACT</name>
<dbReference type="SMART" id="SM00257">
    <property type="entry name" value="LysM"/>
    <property type="match status" value="2"/>
</dbReference>
<reference evidence="5" key="1">
    <citation type="submission" date="2019-09" db="EMBL/GenBank/DDBJ databases">
        <authorList>
            <person name="Jung D.-H."/>
        </authorList>
    </citation>
    <scope>NUCLEOTIDE SEQUENCE [LARGE SCALE GENOMIC DNA]</scope>
    <source>
        <strain evidence="5">JA-25</strain>
    </source>
</reference>
<evidence type="ECO:0000256" key="1">
    <source>
        <dbReference type="SAM" id="MobiDB-lite"/>
    </source>
</evidence>
<accession>A0ABX0QJQ6</accession>
<feature type="chain" id="PRO_5046364206" evidence="2">
    <location>
        <begin position="22"/>
        <end position="372"/>
    </location>
</feature>
<feature type="region of interest" description="Disordered" evidence="1">
    <location>
        <begin position="97"/>
        <end position="157"/>
    </location>
</feature>
<dbReference type="InterPro" id="IPR036908">
    <property type="entry name" value="RlpA-like_sf"/>
</dbReference>
<feature type="region of interest" description="Disordered" evidence="1">
    <location>
        <begin position="213"/>
        <end position="283"/>
    </location>
</feature>
<feature type="compositionally biased region" description="Basic and acidic residues" evidence="1">
    <location>
        <begin position="230"/>
        <end position="241"/>
    </location>
</feature>
<feature type="signal peptide" evidence="2">
    <location>
        <begin position="1"/>
        <end position="21"/>
    </location>
</feature>
<dbReference type="Pfam" id="PF01476">
    <property type="entry name" value="LysM"/>
    <property type="match status" value="2"/>
</dbReference>
<evidence type="ECO:0000313" key="4">
    <source>
        <dbReference type="EMBL" id="NID10878.1"/>
    </source>
</evidence>
<feature type="compositionally biased region" description="Basic and acidic residues" evidence="1">
    <location>
        <begin position="99"/>
        <end position="152"/>
    </location>
</feature>
<dbReference type="RefSeq" id="WP_166692056.1">
    <property type="nucleotide sequence ID" value="NZ_WAEL01000004.1"/>
</dbReference>
<protein>
    <submittedName>
        <fullName evidence="4">LysM peptidoglycan-binding domain-containing protein</fullName>
    </submittedName>
</protein>